<evidence type="ECO:0000313" key="1">
    <source>
        <dbReference type="EMBL" id="MCB6829215.1"/>
    </source>
</evidence>
<dbReference type="RefSeq" id="WP_204922146.1">
    <property type="nucleotide sequence ID" value="NZ_JACJKF010000008.1"/>
</dbReference>
<reference evidence="1" key="1">
    <citation type="submission" date="2021-10" db="EMBL/GenBank/DDBJ databases">
        <title>Collection of gut derived symbiotic bacterial strains cultured from healthy donors.</title>
        <authorList>
            <person name="Lin H."/>
            <person name="Littmann E."/>
            <person name="Claire K."/>
            <person name="Pamer E."/>
        </authorList>
    </citation>
    <scope>NUCLEOTIDE SEQUENCE</scope>
    <source>
        <strain evidence="1">MSK.7.16</strain>
    </source>
</reference>
<dbReference type="Proteomes" id="UP001198190">
    <property type="component" value="Unassembled WGS sequence"/>
</dbReference>
<protein>
    <submittedName>
        <fullName evidence="1">Uncharacterized protein</fullName>
    </submittedName>
</protein>
<accession>A0AAW4U798</accession>
<name>A0AAW4U798_9FIRM</name>
<sequence>MIDKNIIDIAEKETMEVINEIRDDKNADILMLLVLSFAKGIKFGANGNERKIA</sequence>
<comment type="caution">
    <text evidence="1">The sequence shown here is derived from an EMBL/GenBank/DDBJ whole genome shotgun (WGS) entry which is preliminary data.</text>
</comment>
<dbReference type="EMBL" id="JAJCGD010000041">
    <property type="protein sequence ID" value="MCB6829215.1"/>
    <property type="molecule type" value="Genomic_DNA"/>
</dbReference>
<proteinExistence type="predicted"/>
<evidence type="ECO:0000313" key="2">
    <source>
        <dbReference type="Proteomes" id="UP001198190"/>
    </source>
</evidence>
<gene>
    <name evidence="1" type="ORF">LIY65_10980</name>
</gene>
<organism evidence="1 2">
    <name type="scientific">Megamonas funiformis</name>
    <dbReference type="NCBI Taxonomy" id="437897"/>
    <lineage>
        <taxon>Bacteria</taxon>
        <taxon>Bacillati</taxon>
        <taxon>Bacillota</taxon>
        <taxon>Negativicutes</taxon>
        <taxon>Selenomonadales</taxon>
        <taxon>Selenomonadaceae</taxon>
        <taxon>Megamonas</taxon>
    </lineage>
</organism>
<dbReference type="AlphaFoldDB" id="A0AAW4U798"/>